<proteinExistence type="predicted"/>
<accession>A0A8X7SGP5</accession>
<keyword evidence="4" id="KW-1185">Reference proteome</keyword>
<dbReference type="EMBL" id="JAAMPC010000006">
    <property type="protein sequence ID" value="KAG2305973.1"/>
    <property type="molecule type" value="Genomic_DNA"/>
</dbReference>
<name>A0A8X7SGP5_BRACI</name>
<dbReference type="InterPro" id="IPR040256">
    <property type="entry name" value="At4g02000-like"/>
</dbReference>
<sequence>MAIAKAIKRLFLWISFEEFRSVILHIDLVVGWFLPIYTHDSFISVVGSFLHHDEAVTGSLWRELENIYGDILPCPLYKLSTQILYLYRFDYSLSIMADNLRRAIQDLNLGIDDAPVVLSAAVCSEARRVNQFSLMGRPSMQTANIRHSCQDYQRWGVPGLINGRIVERRKFQFIFPSEEMLSSVLERGPWAVNERMLIMTRWNAGMDDRDLNHIPFWVQIRGIPLEYLSEPVIRNIGDRMGEVMKVDFNPEVNAAVEFVRYGSFLQEERDQNMEGNGQTSLLSNSCLGKRSREEFNEETIDKFPVGKMRMSAEFNALHQLQETYGHDQDQDDTSQIAGAVGPVPPVSP</sequence>
<protein>
    <recommendedName>
        <fullName evidence="2">DUF4283 domain-containing protein</fullName>
    </recommendedName>
</protein>
<dbReference type="Pfam" id="PF14111">
    <property type="entry name" value="DUF4283"/>
    <property type="match status" value="1"/>
</dbReference>
<dbReference type="AlphaFoldDB" id="A0A8X7SGP5"/>
<dbReference type="InterPro" id="IPR025558">
    <property type="entry name" value="DUF4283"/>
</dbReference>
<dbReference type="Proteomes" id="UP000886595">
    <property type="component" value="Unassembled WGS sequence"/>
</dbReference>
<evidence type="ECO:0000313" key="3">
    <source>
        <dbReference type="EMBL" id="KAG2305973.1"/>
    </source>
</evidence>
<feature type="region of interest" description="Disordered" evidence="1">
    <location>
        <begin position="325"/>
        <end position="348"/>
    </location>
</feature>
<dbReference type="PANTHER" id="PTHR31286:SF178">
    <property type="entry name" value="DUF4283 DOMAIN-CONTAINING PROTEIN"/>
    <property type="match status" value="1"/>
</dbReference>
<comment type="caution">
    <text evidence="3">The sequence shown here is derived from an EMBL/GenBank/DDBJ whole genome shotgun (WGS) entry which is preliminary data.</text>
</comment>
<dbReference type="PANTHER" id="PTHR31286">
    <property type="entry name" value="GLYCINE-RICH CELL WALL STRUCTURAL PROTEIN 1.8-LIKE"/>
    <property type="match status" value="1"/>
</dbReference>
<evidence type="ECO:0000313" key="4">
    <source>
        <dbReference type="Proteomes" id="UP000886595"/>
    </source>
</evidence>
<organism evidence="3 4">
    <name type="scientific">Brassica carinata</name>
    <name type="common">Ethiopian mustard</name>
    <name type="synonym">Abyssinian cabbage</name>
    <dbReference type="NCBI Taxonomy" id="52824"/>
    <lineage>
        <taxon>Eukaryota</taxon>
        <taxon>Viridiplantae</taxon>
        <taxon>Streptophyta</taxon>
        <taxon>Embryophyta</taxon>
        <taxon>Tracheophyta</taxon>
        <taxon>Spermatophyta</taxon>
        <taxon>Magnoliopsida</taxon>
        <taxon>eudicotyledons</taxon>
        <taxon>Gunneridae</taxon>
        <taxon>Pentapetalae</taxon>
        <taxon>rosids</taxon>
        <taxon>malvids</taxon>
        <taxon>Brassicales</taxon>
        <taxon>Brassicaceae</taxon>
        <taxon>Brassiceae</taxon>
        <taxon>Brassica</taxon>
    </lineage>
</organism>
<dbReference type="OrthoDB" id="1029220at2759"/>
<evidence type="ECO:0000256" key="1">
    <source>
        <dbReference type="SAM" id="MobiDB-lite"/>
    </source>
</evidence>
<feature type="domain" description="DUF4283" evidence="2">
    <location>
        <begin position="153"/>
        <end position="205"/>
    </location>
</feature>
<evidence type="ECO:0000259" key="2">
    <source>
        <dbReference type="Pfam" id="PF14111"/>
    </source>
</evidence>
<reference evidence="3 4" key="1">
    <citation type="submission" date="2020-02" db="EMBL/GenBank/DDBJ databases">
        <authorList>
            <person name="Ma Q."/>
            <person name="Huang Y."/>
            <person name="Song X."/>
            <person name="Pei D."/>
        </authorList>
    </citation>
    <scope>NUCLEOTIDE SEQUENCE [LARGE SCALE GENOMIC DNA]</scope>
    <source>
        <strain evidence="3">Sxm20200214</strain>
        <tissue evidence="3">Leaf</tissue>
    </source>
</reference>
<gene>
    <name evidence="3" type="ORF">Bca52824_025721</name>
</gene>